<feature type="domain" description="Sigma-54 factor interaction" evidence="4">
    <location>
        <begin position="344"/>
        <end position="570"/>
    </location>
</feature>
<dbReference type="Pfam" id="PF08461">
    <property type="entry name" value="WHD_RNase_R"/>
    <property type="match status" value="1"/>
</dbReference>
<dbReference type="InterPro" id="IPR025662">
    <property type="entry name" value="Sigma_54_int_dom_ATP-bd_1"/>
</dbReference>
<evidence type="ECO:0000313" key="6">
    <source>
        <dbReference type="EMBL" id="MCQ1529331.1"/>
    </source>
</evidence>
<dbReference type="InterPro" id="IPR000014">
    <property type="entry name" value="PAS"/>
</dbReference>
<keyword evidence="1" id="KW-0547">Nucleotide-binding</keyword>
<name>A0ABT1NDX6_9FIRM</name>
<evidence type="ECO:0000256" key="1">
    <source>
        <dbReference type="ARBA" id="ARBA00022741"/>
    </source>
</evidence>
<dbReference type="InterPro" id="IPR027417">
    <property type="entry name" value="P-loop_NTPase"/>
</dbReference>
<dbReference type="SUPFAM" id="SSF52540">
    <property type="entry name" value="P-loop containing nucleoside triphosphate hydrolases"/>
    <property type="match status" value="1"/>
</dbReference>
<dbReference type="PANTHER" id="PTHR32071:SF57">
    <property type="entry name" value="C4-DICARBOXYLATE TRANSPORT TRANSCRIPTIONAL REGULATORY PROTEIN DCTD"/>
    <property type="match status" value="1"/>
</dbReference>
<dbReference type="SMART" id="SM00382">
    <property type="entry name" value="AAA"/>
    <property type="match status" value="1"/>
</dbReference>
<dbReference type="InterPro" id="IPR002078">
    <property type="entry name" value="Sigma_54_int"/>
</dbReference>
<reference evidence="6 7" key="1">
    <citation type="submission" date="2021-10" db="EMBL/GenBank/DDBJ databases">
        <title>Lutispora strain m25 sp. nov., a thermophilic, non-spore-forming bacterium isolated from a lab-scale methanogenic bioreactor digesting anaerobic sludge.</title>
        <authorList>
            <person name="El Houari A."/>
            <person name="Mcdonald J."/>
        </authorList>
    </citation>
    <scope>NUCLEOTIDE SEQUENCE [LARGE SCALE GENOMIC DNA]</scope>
    <source>
        <strain evidence="7">m25</strain>
    </source>
</reference>
<dbReference type="InterPro" id="IPR036390">
    <property type="entry name" value="WH_DNA-bd_sf"/>
</dbReference>
<dbReference type="EMBL" id="JAJEKE010000004">
    <property type="protein sequence ID" value="MCQ1529331.1"/>
    <property type="molecule type" value="Genomic_DNA"/>
</dbReference>
<evidence type="ECO:0000256" key="2">
    <source>
        <dbReference type="ARBA" id="ARBA00022840"/>
    </source>
</evidence>
<dbReference type="InterPro" id="IPR003593">
    <property type="entry name" value="AAA+_ATPase"/>
</dbReference>
<feature type="domain" description="PAS" evidence="5">
    <location>
        <begin position="220"/>
        <end position="272"/>
    </location>
</feature>
<evidence type="ECO:0000256" key="3">
    <source>
        <dbReference type="ARBA" id="ARBA00023125"/>
    </source>
</evidence>
<dbReference type="PROSITE" id="PS50045">
    <property type="entry name" value="SIGMA54_INTERACT_4"/>
    <property type="match status" value="1"/>
</dbReference>
<protein>
    <submittedName>
        <fullName evidence="6">Sigma 54-interacting transcriptional regulator</fullName>
    </submittedName>
</protein>
<dbReference type="Gene3D" id="1.10.8.60">
    <property type="match status" value="1"/>
</dbReference>
<dbReference type="Gene3D" id="1.10.10.10">
    <property type="entry name" value="Winged helix-like DNA-binding domain superfamily/Winged helix DNA-binding domain"/>
    <property type="match status" value="1"/>
</dbReference>
<dbReference type="InterPro" id="IPR035965">
    <property type="entry name" value="PAS-like_dom_sf"/>
</dbReference>
<dbReference type="PROSITE" id="PS00676">
    <property type="entry name" value="SIGMA54_INTERACT_2"/>
    <property type="match status" value="1"/>
</dbReference>
<dbReference type="Gene3D" id="3.40.50.300">
    <property type="entry name" value="P-loop containing nucleotide triphosphate hydrolases"/>
    <property type="match status" value="1"/>
</dbReference>
<dbReference type="PANTHER" id="PTHR32071">
    <property type="entry name" value="TRANSCRIPTIONAL REGULATORY PROTEIN"/>
    <property type="match status" value="1"/>
</dbReference>
<accession>A0ABT1NDX6</accession>
<keyword evidence="7" id="KW-1185">Reference proteome</keyword>
<dbReference type="InterPro" id="IPR025943">
    <property type="entry name" value="Sigma_54_int_dom_ATP-bd_2"/>
</dbReference>
<comment type="caution">
    <text evidence="6">The sequence shown here is derived from an EMBL/GenBank/DDBJ whole genome shotgun (WGS) entry which is preliminary data.</text>
</comment>
<gene>
    <name evidence="6" type="ORF">LJD61_07165</name>
</gene>
<evidence type="ECO:0000259" key="5">
    <source>
        <dbReference type="PROSITE" id="PS50112"/>
    </source>
</evidence>
<dbReference type="Gene3D" id="3.30.450.20">
    <property type="entry name" value="PAS domain"/>
    <property type="match status" value="1"/>
</dbReference>
<dbReference type="SUPFAM" id="SSF46785">
    <property type="entry name" value="Winged helix' DNA-binding domain"/>
    <property type="match status" value="1"/>
</dbReference>
<dbReference type="Pfam" id="PF00158">
    <property type="entry name" value="Sigma54_activat"/>
    <property type="match status" value="1"/>
</dbReference>
<dbReference type="RefSeq" id="WP_255226847.1">
    <property type="nucleotide sequence ID" value="NZ_JAJEKE010000004.1"/>
</dbReference>
<dbReference type="Proteomes" id="UP001651880">
    <property type="component" value="Unassembled WGS sequence"/>
</dbReference>
<evidence type="ECO:0000259" key="4">
    <source>
        <dbReference type="PROSITE" id="PS50045"/>
    </source>
</evidence>
<evidence type="ECO:0000313" key="7">
    <source>
        <dbReference type="Proteomes" id="UP001651880"/>
    </source>
</evidence>
<dbReference type="PROSITE" id="PS50112">
    <property type="entry name" value="PAS"/>
    <property type="match status" value="1"/>
</dbReference>
<keyword evidence="3" id="KW-0238">DNA-binding</keyword>
<keyword evidence="2" id="KW-0067">ATP-binding</keyword>
<dbReference type="CDD" id="cd00009">
    <property type="entry name" value="AAA"/>
    <property type="match status" value="1"/>
</dbReference>
<dbReference type="InterPro" id="IPR036388">
    <property type="entry name" value="WH-like_DNA-bd_sf"/>
</dbReference>
<organism evidence="6 7">
    <name type="scientific">Lutispora saccharofermentans</name>
    <dbReference type="NCBI Taxonomy" id="3024236"/>
    <lineage>
        <taxon>Bacteria</taxon>
        <taxon>Bacillati</taxon>
        <taxon>Bacillota</taxon>
        <taxon>Clostridia</taxon>
        <taxon>Lutisporales</taxon>
        <taxon>Lutisporaceae</taxon>
        <taxon>Lutispora</taxon>
    </lineage>
</organism>
<dbReference type="Pfam" id="PF25601">
    <property type="entry name" value="AAA_lid_14"/>
    <property type="match status" value="1"/>
</dbReference>
<sequence>MNKNVKGDSMQNRIILIAGSKNTKQFLYRQLREFIPDTMTIGAYASEDGIDPVLKCELLIVSSAGMKEELDQMNIQYDCEDIIICERSINFDFIDQVADLPVNEEVLLVNDEKGTTESAINDLIELGLNHIKYYPYYPGIPNYKKLDTAITPGEPDKVPSCVTRIINMGPRIIDINTLYSIMDKLNLDNRDTRFITKRYMQKIINVSKSISAVNRSVQTLNGYLNNIVDNLVNGILVYDEQGYIKYANEEMGNVFSLEKKSIENKNLKNIVDKVMLQYFLGTDVYENKSLSIMGNQVKMSKFRIPHSSNIVVTTNRDEKNSMKKSYYQDLLLRGHLAKYNFDDIIGSSGPIKDTKAVALKLSKSELTVLIEGESGTGKELFASSIHNNSKRKYGPFLAINFSALPDELIESELFGYEEGAFTGAKKGGKIGLFELAEGGTIFLDEIGDISPKVQTKLLRVLQEKEVMPLGGTVIKGVDVRIIAATNKNLYKMVLEKQFRSDLYYRLKIGYINLPPLRNRLSDIEELVKYFIKTEVTEDVRVSQSVLNEFKKYKWLGNIRELESTIKYMLAVRTSNILTLADLPDRRFFVEDLSYMVASDDAGYDHIDDETRLILEAIEALQNEGFAAGREKISERLNEAGHNITQYQIRTRLEKLEKKGFIRIRRGKQGTILTEKGLRCLHQRI</sequence>
<dbReference type="SUPFAM" id="SSF55785">
    <property type="entry name" value="PYP-like sensor domain (PAS domain)"/>
    <property type="match status" value="1"/>
</dbReference>
<dbReference type="PROSITE" id="PS00675">
    <property type="entry name" value="SIGMA54_INTERACT_1"/>
    <property type="match status" value="1"/>
</dbReference>
<proteinExistence type="predicted"/>
<dbReference type="InterPro" id="IPR058031">
    <property type="entry name" value="AAA_lid_NorR"/>
</dbReference>
<dbReference type="InterPro" id="IPR013668">
    <property type="entry name" value="RNase_R_HTH_12"/>
</dbReference>